<organism evidence="2 3">
    <name type="scientific">Hirsutella minnesotensis 3608</name>
    <dbReference type="NCBI Taxonomy" id="1043627"/>
    <lineage>
        <taxon>Eukaryota</taxon>
        <taxon>Fungi</taxon>
        <taxon>Dikarya</taxon>
        <taxon>Ascomycota</taxon>
        <taxon>Pezizomycotina</taxon>
        <taxon>Sordariomycetes</taxon>
        <taxon>Hypocreomycetidae</taxon>
        <taxon>Hypocreales</taxon>
        <taxon>Ophiocordycipitaceae</taxon>
        <taxon>Hirsutella</taxon>
    </lineage>
</organism>
<name>A0A0F7ZXZ1_9HYPO</name>
<dbReference type="Proteomes" id="UP000054481">
    <property type="component" value="Unassembled WGS sequence"/>
</dbReference>
<proteinExistence type="predicted"/>
<feature type="region of interest" description="Disordered" evidence="1">
    <location>
        <begin position="1"/>
        <end position="56"/>
    </location>
</feature>
<dbReference type="AlphaFoldDB" id="A0A0F7ZXZ1"/>
<keyword evidence="3" id="KW-1185">Reference proteome</keyword>
<accession>A0A0F7ZXZ1</accession>
<dbReference type="EMBL" id="KQ030569">
    <property type="protein sequence ID" value="KJZ71562.1"/>
    <property type="molecule type" value="Genomic_DNA"/>
</dbReference>
<evidence type="ECO:0000256" key="1">
    <source>
        <dbReference type="SAM" id="MobiDB-lite"/>
    </source>
</evidence>
<feature type="compositionally biased region" description="Acidic residues" evidence="1">
    <location>
        <begin position="15"/>
        <end position="38"/>
    </location>
</feature>
<evidence type="ECO:0000313" key="3">
    <source>
        <dbReference type="Proteomes" id="UP000054481"/>
    </source>
</evidence>
<sequence>MRRLRDEPETIFVAEPDEMEEEYVDDDDNDSYTDEDAQDPILAPDNPPLAQRSSRISRYQVRTPALVTESNGRSSTGPGGKHRYARMLQLPEMPRPGAINEMPSQYSCRWTC</sequence>
<reference evidence="2 3" key="1">
    <citation type="journal article" date="2014" name="Genome Biol. Evol.">
        <title>Comparative genomics and transcriptomics analyses reveal divergent lifestyle features of nematode endoparasitic fungus Hirsutella minnesotensis.</title>
        <authorList>
            <person name="Lai Y."/>
            <person name="Liu K."/>
            <person name="Zhang X."/>
            <person name="Zhang X."/>
            <person name="Li K."/>
            <person name="Wang N."/>
            <person name="Shu C."/>
            <person name="Wu Y."/>
            <person name="Wang C."/>
            <person name="Bushley K.E."/>
            <person name="Xiang M."/>
            <person name="Liu X."/>
        </authorList>
    </citation>
    <scope>NUCLEOTIDE SEQUENCE [LARGE SCALE GENOMIC DNA]</scope>
    <source>
        <strain evidence="2 3">3608</strain>
    </source>
</reference>
<protein>
    <submittedName>
        <fullName evidence="2">Uncharacterized protein</fullName>
    </submittedName>
</protein>
<evidence type="ECO:0000313" key="2">
    <source>
        <dbReference type="EMBL" id="KJZ71562.1"/>
    </source>
</evidence>
<gene>
    <name evidence="2" type="ORF">HIM_09031</name>
</gene>